<dbReference type="OrthoDB" id="7721587at2"/>
<protein>
    <submittedName>
        <fullName evidence="1">Replication protein</fullName>
    </submittedName>
</protein>
<comment type="caution">
    <text evidence="1">The sequence shown here is derived from an EMBL/GenBank/DDBJ whole genome shotgun (WGS) entry which is preliminary data.</text>
</comment>
<dbReference type="AlphaFoldDB" id="A0A2S9PWS7"/>
<keyword evidence="2" id="KW-1185">Reference proteome</keyword>
<dbReference type="RefSeq" id="WP_105868995.1">
    <property type="nucleotide sequence ID" value="NZ_PVLV01000165.1"/>
</dbReference>
<gene>
    <name evidence="1" type="ORF">C6N75_12730</name>
</gene>
<reference evidence="1 2" key="1">
    <citation type="submission" date="2018-03" db="EMBL/GenBank/DDBJ databases">
        <title>Novel Streptomyces sp. from soil.</title>
        <authorList>
            <person name="Tan G.Y.A."/>
            <person name="Lee Z.Y."/>
        </authorList>
    </citation>
    <scope>NUCLEOTIDE SEQUENCE [LARGE SCALE GENOMIC DNA]</scope>
    <source>
        <strain evidence="1 2">ST5x</strain>
    </source>
</reference>
<organism evidence="1 2">
    <name type="scientific">Streptomyces solincola</name>
    <dbReference type="NCBI Taxonomy" id="2100817"/>
    <lineage>
        <taxon>Bacteria</taxon>
        <taxon>Bacillati</taxon>
        <taxon>Actinomycetota</taxon>
        <taxon>Actinomycetes</taxon>
        <taxon>Kitasatosporales</taxon>
        <taxon>Streptomycetaceae</taxon>
        <taxon>Streptomyces</taxon>
    </lineage>
</organism>
<dbReference type="InterPro" id="IPR038128">
    <property type="entry name" value="Gamma_PGA_hydro_sf"/>
</dbReference>
<dbReference type="InterPro" id="IPR008585">
    <property type="entry name" value="Gamma_PGA_hydro"/>
</dbReference>
<sequence>MGDLYNSYAELASGQIEGIDYQRSWRISAFSTLLHLAIHGGGIETGTSELAAAASGDMHDWYTLDGFKAAGSNDELHVTSTRYDEPQALAMVRAASHVVSWHGAAGATATTYLGGLDYNLRDQIGQSLKEAGFTVQLASEELNGNDPQNICNRGTRGMGVQLELTTAQRTAFFVNGDMTRTGRKSTTPAFTAYVAAVNAGITKCLVTAGQG</sequence>
<accession>A0A2S9PWS7</accession>
<dbReference type="Gene3D" id="3.40.630.100">
    <property type="entry name" value="Poly-gamma-glutamate hydrolase, zinc-binding motif"/>
    <property type="match status" value="1"/>
</dbReference>
<name>A0A2S9PWS7_9ACTN</name>
<proteinExistence type="predicted"/>
<dbReference type="Proteomes" id="UP000239322">
    <property type="component" value="Unassembled WGS sequence"/>
</dbReference>
<evidence type="ECO:0000313" key="2">
    <source>
        <dbReference type="Proteomes" id="UP000239322"/>
    </source>
</evidence>
<dbReference type="EMBL" id="PVLV01000165">
    <property type="protein sequence ID" value="PRH78865.1"/>
    <property type="molecule type" value="Genomic_DNA"/>
</dbReference>
<evidence type="ECO:0000313" key="1">
    <source>
        <dbReference type="EMBL" id="PRH78865.1"/>
    </source>
</evidence>
<dbReference type="Pfam" id="PF05908">
    <property type="entry name" value="Gamma_PGA_hydro"/>
    <property type="match status" value="1"/>
</dbReference>